<dbReference type="CDD" id="cd07177">
    <property type="entry name" value="terB_like"/>
    <property type="match status" value="1"/>
</dbReference>
<dbReference type="InterPro" id="IPR029024">
    <property type="entry name" value="TerB-like"/>
</dbReference>
<dbReference type="Gene3D" id="1.10.3680.10">
    <property type="entry name" value="TerB-like"/>
    <property type="match status" value="1"/>
</dbReference>
<dbReference type="OrthoDB" id="980637at2"/>
<dbReference type="STRING" id="947013.SAMN04488109_6221"/>
<dbReference type="EMBL" id="FQWQ01000005">
    <property type="protein sequence ID" value="SHH93513.1"/>
    <property type="molecule type" value="Genomic_DNA"/>
</dbReference>
<sequence>MSALAQMKLLISLAQIDGTVADRERNYIINIGRANNVYPDEVKPLFDKRHDLIVPEDLSDDRKFDYLFSLVQLMKIDERMYKEEIMFCSKIASNLGYDQQVMFELLLNVKAAVMGADEMSRLKTLVQKYLQH</sequence>
<keyword evidence="2" id="KW-1185">Reference proteome</keyword>
<protein>
    <recommendedName>
        <fullName evidence="3">Tellurite resistance protein TerB</fullName>
    </recommendedName>
</protein>
<evidence type="ECO:0008006" key="3">
    <source>
        <dbReference type="Google" id="ProtNLM"/>
    </source>
</evidence>
<evidence type="ECO:0000313" key="1">
    <source>
        <dbReference type="EMBL" id="SHH93513.1"/>
    </source>
</evidence>
<reference evidence="1 2" key="1">
    <citation type="submission" date="2016-11" db="EMBL/GenBank/DDBJ databases">
        <authorList>
            <person name="Jaros S."/>
            <person name="Januszkiewicz K."/>
            <person name="Wedrychowicz H."/>
        </authorList>
    </citation>
    <scope>NUCLEOTIDE SEQUENCE [LARGE SCALE GENOMIC DNA]</scope>
    <source>
        <strain evidence="1 2">DSM 24574</strain>
    </source>
</reference>
<gene>
    <name evidence="1" type="ORF">SAMN04488109_6221</name>
</gene>
<proteinExistence type="predicted"/>
<evidence type="ECO:0000313" key="2">
    <source>
        <dbReference type="Proteomes" id="UP000184212"/>
    </source>
</evidence>
<dbReference type="Proteomes" id="UP000184212">
    <property type="component" value="Unassembled WGS sequence"/>
</dbReference>
<dbReference type="SUPFAM" id="SSF158682">
    <property type="entry name" value="TerB-like"/>
    <property type="match status" value="1"/>
</dbReference>
<name>A0A1M5X2U1_9BACT</name>
<dbReference type="RefSeq" id="WP_143165154.1">
    <property type="nucleotide sequence ID" value="NZ_FQWQ01000005.1"/>
</dbReference>
<accession>A0A1M5X2U1</accession>
<dbReference type="AlphaFoldDB" id="A0A1M5X2U1"/>
<organism evidence="1 2">
    <name type="scientific">Chryseolinea serpens</name>
    <dbReference type="NCBI Taxonomy" id="947013"/>
    <lineage>
        <taxon>Bacteria</taxon>
        <taxon>Pseudomonadati</taxon>
        <taxon>Bacteroidota</taxon>
        <taxon>Cytophagia</taxon>
        <taxon>Cytophagales</taxon>
        <taxon>Fulvivirgaceae</taxon>
        <taxon>Chryseolinea</taxon>
    </lineage>
</organism>